<dbReference type="InterPro" id="IPR013597">
    <property type="entry name" value="Mat_intron_G2"/>
</dbReference>
<dbReference type="Gene3D" id="3.30.70.270">
    <property type="match status" value="1"/>
</dbReference>
<dbReference type="PANTHER" id="PTHR34047">
    <property type="entry name" value="NUCLEAR INTRON MATURASE 1, MITOCHONDRIAL-RELATED"/>
    <property type="match status" value="1"/>
</dbReference>
<dbReference type="PROSITE" id="PS50878">
    <property type="entry name" value="RT_POL"/>
    <property type="match status" value="1"/>
</dbReference>
<comment type="caution">
    <text evidence="2">The sequence shown here is derived from an EMBL/GenBank/DDBJ whole genome shotgun (WGS) entry which is preliminary data.</text>
</comment>
<feature type="domain" description="Reverse transcriptase" evidence="1">
    <location>
        <begin position="1"/>
        <end position="147"/>
    </location>
</feature>
<dbReference type="SUPFAM" id="SSF56672">
    <property type="entry name" value="DNA/RNA polymerases"/>
    <property type="match status" value="1"/>
</dbReference>
<dbReference type="Proteomes" id="UP001165492">
    <property type="component" value="Unassembled WGS sequence"/>
</dbReference>
<sequence>MNAQKANNTKEKVRQLQRKLYLAAKINSKRKFHAFYDKIYREDILKEAWKRVKTNGPQGGVISPLLANIYLHYLDTMWEKHGSHLGKLVRYADDLVVICRTKKDAEHALKLVSAIMERLELTLHPEKTKLVSMWDGKEGFDFLGMHHRRIVAETGKGQKYTRTHQLPSKKAMNKMREAVKAVLASRTTLVLDAKTLIERLNPKIRGWRNYYGVKTASKWLNKIDWYILLRFTIWWNKKRQKRRQLSGIKDVRQLSSKLGLLKLAG</sequence>
<dbReference type="InterPro" id="IPR000477">
    <property type="entry name" value="RT_dom"/>
</dbReference>
<dbReference type="CDD" id="cd01651">
    <property type="entry name" value="RT_G2_intron"/>
    <property type="match status" value="1"/>
</dbReference>
<dbReference type="PANTHER" id="PTHR34047:SF8">
    <property type="entry name" value="PROTEIN YKFC"/>
    <property type="match status" value="1"/>
</dbReference>
<dbReference type="InterPro" id="IPR043502">
    <property type="entry name" value="DNA/RNA_pol_sf"/>
</dbReference>
<evidence type="ECO:0000313" key="2">
    <source>
        <dbReference type="EMBL" id="MCC5468268.1"/>
    </source>
</evidence>
<proteinExistence type="predicted"/>
<dbReference type="Pfam" id="PF08388">
    <property type="entry name" value="GIIM"/>
    <property type="match status" value="1"/>
</dbReference>
<protein>
    <recommendedName>
        <fullName evidence="1">Reverse transcriptase domain-containing protein</fullName>
    </recommendedName>
</protein>
<dbReference type="InterPro" id="IPR051083">
    <property type="entry name" value="GrpII_Intron_Splice-Mob/Def"/>
</dbReference>
<evidence type="ECO:0000313" key="3">
    <source>
        <dbReference type="Proteomes" id="UP001165492"/>
    </source>
</evidence>
<gene>
    <name evidence="2" type="ORF">LMF89_23300</name>
</gene>
<keyword evidence="3" id="KW-1185">Reference proteome</keyword>
<evidence type="ECO:0000259" key="1">
    <source>
        <dbReference type="PROSITE" id="PS50878"/>
    </source>
</evidence>
<dbReference type="RefSeq" id="WP_229537132.1">
    <property type="nucleotide sequence ID" value="NZ_JAJHJB010000055.1"/>
</dbReference>
<reference evidence="2" key="1">
    <citation type="submission" date="2021-11" db="EMBL/GenBank/DDBJ databases">
        <title>Description of a new species Pelosinus isolated from the bottom sediments of Lake Baikal.</title>
        <authorList>
            <person name="Zakharyuk A."/>
        </authorList>
    </citation>
    <scope>NUCLEOTIDE SEQUENCE</scope>
    <source>
        <strain evidence="2">Bkl1</strain>
    </source>
</reference>
<accession>A0ABS8HYL2</accession>
<dbReference type="EMBL" id="JAJHJB010000055">
    <property type="protein sequence ID" value="MCC5468268.1"/>
    <property type="molecule type" value="Genomic_DNA"/>
</dbReference>
<dbReference type="InterPro" id="IPR043128">
    <property type="entry name" value="Rev_trsase/Diguanyl_cyclase"/>
</dbReference>
<dbReference type="Pfam" id="PF00078">
    <property type="entry name" value="RVT_1"/>
    <property type="match status" value="1"/>
</dbReference>
<organism evidence="2 3">
    <name type="scientific">Pelosinus baikalensis</name>
    <dbReference type="NCBI Taxonomy" id="2892015"/>
    <lineage>
        <taxon>Bacteria</taxon>
        <taxon>Bacillati</taxon>
        <taxon>Bacillota</taxon>
        <taxon>Negativicutes</taxon>
        <taxon>Selenomonadales</taxon>
        <taxon>Sporomusaceae</taxon>
        <taxon>Pelosinus</taxon>
    </lineage>
</organism>
<name>A0ABS8HYL2_9FIRM</name>